<dbReference type="Gene3D" id="1.10.357.10">
    <property type="entry name" value="Tetracycline Repressor, domain 2"/>
    <property type="match status" value="1"/>
</dbReference>
<keyword evidence="2" id="KW-0805">Transcription regulation</keyword>
<feature type="domain" description="HTH tetR-type" evidence="6">
    <location>
        <begin position="8"/>
        <end position="68"/>
    </location>
</feature>
<dbReference type="PANTHER" id="PTHR30055:SF226">
    <property type="entry name" value="HTH-TYPE TRANSCRIPTIONAL REGULATOR PKSA"/>
    <property type="match status" value="1"/>
</dbReference>
<proteinExistence type="predicted"/>
<name>A0A1A8ZAD2_9ACTN</name>
<feature type="DNA-binding region" description="H-T-H motif" evidence="5">
    <location>
        <begin position="31"/>
        <end position="50"/>
    </location>
</feature>
<accession>A0A1A8ZAD2</accession>
<dbReference type="GO" id="GO:0003700">
    <property type="term" value="F:DNA-binding transcription factor activity"/>
    <property type="evidence" value="ECO:0007669"/>
    <property type="project" value="TreeGrafter"/>
</dbReference>
<reference evidence="8" key="1">
    <citation type="submission" date="2016-06" db="EMBL/GenBank/DDBJ databases">
        <authorList>
            <person name="Varghese N."/>
            <person name="Submissions Spin"/>
        </authorList>
    </citation>
    <scope>NUCLEOTIDE SEQUENCE [LARGE SCALE GENOMIC DNA]</scope>
    <source>
        <strain evidence="8">DSM 44815</strain>
    </source>
</reference>
<dbReference type="EMBL" id="LT594323">
    <property type="protein sequence ID" value="SBT40928.1"/>
    <property type="molecule type" value="Genomic_DNA"/>
</dbReference>
<dbReference type="RefSeq" id="WP_091672588.1">
    <property type="nucleotide sequence ID" value="NZ_LT594323.1"/>
</dbReference>
<evidence type="ECO:0000313" key="8">
    <source>
        <dbReference type="Proteomes" id="UP000199385"/>
    </source>
</evidence>
<keyword evidence="3 5" id="KW-0238">DNA-binding</keyword>
<evidence type="ECO:0000259" key="6">
    <source>
        <dbReference type="PROSITE" id="PS50977"/>
    </source>
</evidence>
<evidence type="ECO:0000313" key="7">
    <source>
        <dbReference type="EMBL" id="SBT40928.1"/>
    </source>
</evidence>
<dbReference type="SUPFAM" id="SSF46689">
    <property type="entry name" value="Homeodomain-like"/>
    <property type="match status" value="1"/>
</dbReference>
<dbReference type="STRING" id="261654.GA0070611_1436"/>
<dbReference type="Pfam" id="PF13977">
    <property type="entry name" value="TetR_C_6"/>
    <property type="match status" value="1"/>
</dbReference>
<sequence>MPKIVDHDARRAELAAAMWRVVYRDGIGAATVRSIAAEAGWSPSALRHYFRSQTELLVFAMEHVLTEAGARFATGDWSGPTRQVVQRMLEELLPLDRQRAREAEVWLALAARTQVDPAARERMREADDGVRRAADVAVGALAADGLLAGDRDPAQETARLHALVDGLTLHLLLHPDLMPPERARAVLADHLDSLVRPAPGQAAPPA</sequence>
<dbReference type="GO" id="GO:0000976">
    <property type="term" value="F:transcription cis-regulatory region binding"/>
    <property type="evidence" value="ECO:0007669"/>
    <property type="project" value="TreeGrafter"/>
</dbReference>
<evidence type="ECO:0000256" key="5">
    <source>
        <dbReference type="PROSITE-ProRule" id="PRU00335"/>
    </source>
</evidence>
<organism evidence="7 8">
    <name type="scientific">Micromonospora auratinigra</name>
    <dbReference type="NCBI Taxonomy" id="261654"/>
    <lineage>
        <taxon>Bacteria</taxon>
        <taxon>Bacillati</taxon>
        <taxon>Actinomycetota</taxon>
        <taxon>Actinomycetes</taxon>
        <taxon>Micromonosporales</taxon>
        <taxon>Micromonosporaceae</taxon>
        <taxon>Micromonospora</taxon>
    </lineage>
</organism>
<keyword evidence="8" id="KW-1185">Reference proteome</keyword>
<keyword evidence="1" id="KW-0678">Repressor</keyword>
<keyword evidence="4" id="KW-0804">Transcription</keyword>
<gene>
    <name evidence="7" type="ORF">GA0070611_1436</name>
</gene>
<dbReference type="InterPro" id="IPR001647">
    <property type="entry name" value="HTH_TetR"/>
</dbReference>
<dbReference type="InterPro" id="IPR036271">
    <property type="entry name" value="Tet_transcr_reg_TetR-rel_C_sf"/>
</dbReference>
<dbReference type="SUPFAM" id="SSF48498">
    <property type="entry name" value="Tetracyclin repressor-like, C-terminal domain"/>
    <property type="match status" value="1"/>
</dbReference>
<dbReference type="InterPro" id="IPR039538">
    <property type="entry name" value="BetI_C"/>
</dbReference>
<dbReference type="OrthoDB" id="9816296at2"/>
<dbReference type="PANTHER" id="PTHR30055">
    <property type="entry name" value="HTH-TYPE TRANSCRIPTIONAL REGULATOR RUTR"/>
    <property type="match status" value="1"/>
</dbReference>
<dbReference type="InterPro" id="IPR050109">
    <property type="entry name" value="HTH-type_TetR-like_transc_reg"/>
</dbReference>
<evidence type="ECO:0000256" key="3">
    <source>
        <dbReference type="ARBA" id="ARBA00023125"/>
    </source>
</evidence>
<dbReference type="Pfam" id="PF00440">
    <property type="entry name" value="TetR_N"/>
    <property type="match status" value="1"/>
</dbReference>
<evidence type="ECO:0000256" key="4">
    <source>
        <dbReference type="ARBA" id="ARBA00023163"/>
    </source>
</evidence>
<dbReference type="PROSITE" id="PS50977">
    <property type="entry name" value="HTH_TETR_2"/>
    <property type="match status" value="1"/>
</dbReference>
<evidence type="ECO:0000256" key="1">
    <source>
        <dbReference type="ARBA" id="ARBA00022491"/>
    </source>
</evidence>
<dbReference type="InterPro" id="IPR009057">
    <property type="entry name" value="Homeodomain-like_sf"/>
</dbReference>
<protein>
    <submittedName>
        <fullName evidence="7">Transcriptional regulator, TetR family</fullName>
    </submittedName>
</protein>
<dbReference type="AlphaFoldDB" id="A0A1A8ZAD2"/>
<dbReference type="Proteomes" id="UP000199385">
    <property type="component" value="Chromosome I"/>
</dbReference>
<dbReference type="PATRIC" id="fig|261654.4.peg.1463"/>
<evidence type="ECO:0000256" key="2">
    <source>
        <dbReference type="ARBA" id="ARBA00023015"/>
    </source>
</evidence>